<accession>A0A4Z1G2X0</accession>
<keyword evidence="2" id="KW-1185">Reference proteome</keyword>
<evidence type="ECO:0000313" key="2">
    <source>
        <dbReference type="Proteomes" id="UP000297814"/>
    </source>
</evidence>
<reference evidence="1 2" key="1">
    <citation type="submission" date="2017-12" db="EMBL/GenBank/DDBJ databases">
        <title>Comparative genomics of Botrytis spp.</title>
        <authorList>
            <person name="Valero-Jimenez C.A."/>
            <person name="Tapia P."/>
            <person name="Veloso J."/>
            <person name="Silva-Moreno E."/>
            <person name="Staats M."/>
            <person name="Valdes J.H."/>
            <person name="Van Kan J.A.L."/>
        </authorList>
    </citation>
    <scope>NUCLEOTIDE SEQUENCE [LARGE SCALE GENOMIC DNA]</scope>
    <source>
        <strain evidence="1 2">Bh0001</strain>
    </source>
</reference>
<dbReference type="EMBL" id="PQXK01001287">
    <property type="protein sequence ID" value="TGO31386.1"/>
    <property type="molecule type" value="Genomic_DNA"/>
</dbReference>
<organism evidence="1 2">
    <name type="scientific">Botrytis hyacinthi</name>
    <dbReference type="NCBI Taxonomy" id="278943"/>
    <lineage>
        <taxon>Eukaryota</taxon>
        <taxon>Fungi</taxon>
        <taxon>Dikarya</taxon>
        <taxon>Ascomycota</taxon>
        <taxon>Pezizomycotina</taxon>
        <taxon>Leotiomycetes</taxon>
        <taxon>Helotiales</taxon>
        <taxon>Sclerotiniaceae</taxon>
        <taxon>Botrytis</taxon>
    </lineage>
</organism>
<gene>
    <name evidence="1" type="ORF">BHYA_1293g00010</name>
</gene>
<dbReference type="Proteomes" id="UP000297814">
    <property type="component" value="Unassembled WGS sequence"/>
</dbReference>
<proteinExistence type="predicted"/>
<evidence type="ECO:0000313" key="1">
    <source>
        <dbReference type="EMBL" id="TGO31386.1"/>
    </source>
</evidence>
<dbReference type="AlphaFoldDB" id="A0A4Z1G2X0"/>
<name>A0A4Z1G2X0_9HELO</name>
<sequence>MTFITPPFESQSILTQDDREKMKAARERFPHVLSLFALWEYVPEEWALDSWTKPNS</sequence>
<protein>
    <submittedName>
        <fullName evidence="1">Uncharacterized protein</fullName>
    </submittedName>
</protein>
<comment type="caution">
    <text evidence="1">The sequence shown here is derived from an EMBL/GenBank/DDBJ whole genome shotgun (WGS) entry which is preliminary data.</text>
</comment>